<sequence>MPGTRDVLVLHDDGFGTEVATRLAAALPAVTVRAAHPTDLPAADDIPGEGVLVLALNRAAPRFEQEADLLALSRGAILVPVVAEHQVVRIGPVLGPGAHATVDCYYRRVRQHHLGTGLQELHETYDRSGPRGSHGYLPSVAAAAASWAAAVIRRLAEGDRRDLQQVTLVNGLSPRLSRSRLTGVHGNARSASPVPAADRSWHALLPLARELAQDLSEPDAITEGATR</sequence>
<protein>
    <recommendedName>
        <fullName evidence="3">DUF2520 domain-containing protein</fullName>
    </recommendedName>
</protein>
<proteinExistence type="predicted"/>
<name>A0ABV5ZTH5_9PSEU</name>
<evidence type="ECO:0000313" key="1">
    <source>
        <dbReference type="EMBL" id="MFB9903675.1"/>
    </source>
</evidence>
<dbReference type="Proteomes" id="UP001589693">
    <property type="component" value="Unassembled WGS sequence"/>
</dbReference>
<dbReference type="RefSeq" id="WP_377850830.1">
    <property type="nucleotide sequence ID" value="NZ_JBHLZU010000006.1"/>
</dbReference>
<accession>A0ABV5ZTH5</accession>
<reference evidence="1 2" key="1">
    <citation type="submission" date="2024-09" db="EMBL/GenBank/DDBJ databases">
        <authorList>
            <person name="Sun Q."/>
            <person name="Mori K."/>
        </authorList>
    </citation>
    <scope>NUCLEOTIDE SEQUENCE [LARGE SCALE GENOMIC DNA]</scope>
    <source>
        <strain evidence="1 2">TBRC 7907</strain>
    </source>
</reference>
<dbReference type="EMBL" id="JBHLZU010000006">
    <property type="protein sequence ID" value="MFB9903675.1"/>
    <property type="molecule type" value="Genomic_DNA"/>
</dbReference>
<organism evidence="1 2">
    <name type="scientific">Allokutzneria oryzae</name>
    <dbReference type="NCBI Taxonomy" id="1378989"/>
    <lineage>
        <taxon>Bacteria</taxon>
        <taxon>Bacillati</taxon>
        <taxon>Actinomycetota</taxon>
        <taxon>Actinomycetes</taxon>
        <taxon>Pseudonocardiales</taxon>
        <taxon>Pseudonocardiaceae</taxon>
        <taxon>Allokutzneria</taxon>
    </lineage>
</organism>
<keyword evidence="2" id="KW-1185">Reference proteome</keyword>
<dbReference type="Gene3D" id="3.40.50.720">
    <property type="entry name" value="NAD(P)-binding Rossmann-like Domain"/>
    <property type="match status" value="1"/>
</dbReference>
<gene>
    <name evidence="1" type="ORF">ACFFQA_06980</name>
</gene>
<comment type="caution">
    <text evidence="1">The sequence shown here is derived from an EMBL/GenBank/DDBJ whole genome shotgun (WGS) entry which is preliminary data.</text>
</comment>
<evidence type="ECO:0008006" key="3">
    <source>
        <dbReference type="Google" id="ProtNLM"/>
    </source>
</evidence>
<evidence type="ECO:0000313" key="2">
    <source>
        <dbReference type="Proteomes" id="UP001589693"/>
    </source>
</evidence>